<organism evidence="1">
    <name type="scientific">Rhizophora mucronata</name>
    <name type="common">Asiatic mangrove</name>
    <dbReference type="NCBI Taxonomy" id="61149"/>
    <lineage>
        <taxon>Eukaryota</taxon>
        <taxon>Viridiplantae</taxon>
        <taxon>Streptophyta</taxon>
        <taxon>Embryophyta</taxon>
        <taxon>Tracheophyta</taxon>
        <taxon>Spermatophyta</taxon>
        <taxon>Magnoliopsida</taxon>
        <taxon>eudicotyledons</taxon>
        <taxon>Gunneridae</taxon>
        <taxon>Pentapetalae</taxon>
        <taxon>rosids</taxon>
        <taxon>fabids</taxon>
        <taxon>Malpighiales</taxon>
        <taxon>Rhizophoraceae</taxon>
        <taxon>Rhizophora</taxon>
    </lineage>
</organism>
<accession>A0A2P2IJV8</accession>
<sequence length="46" mass="5264">MSDEYFCQEMYLLQQESNGSQQMESSCYHIIILLGLSVSLCFGYSS</sequence>
<dbReference type="AlphaFoldDB" id="A0A2P2IJV8"/>
<name>A0A2P2IJV8_RHIMU</name>
<proteinExistence type="predicted"/>
<reference evidence="1" key="1">
    <citation type="submission" date="2018-02" db="EMBL/GenBank/DDBJ databases">
        <title>Rhizophora mucronata_Transcriptome.</title>
        <authorList>
            <person name="Meera S.P."/>
            <person name="Sreeshan A."/>
            <person name="Augustine A."/>
        </authorList>
    </citation>
    <scope>NUCLEOTIDE SEQUENCE</scope>
    <source>
        <tissue evidence="1">Leaf</tissue>
    </source>
</reference>
<dbReference type="EMBL" id="GGEC01000978">
    <property type="protein sequence ID" value="MBW81461.1"/>
    <property type="molecule type" value="Transcribed_RNA"/>
</dbReference>
<evidence type="ECO:0000313" key="1">
    <source>
        <dbReference type="EMBL" id="MBW81461.1"/>
    </source>
</evidence>
<protein>
    <submittedName>
        <fullName evidence="1">Uncharacterized protein</fullName>
    </submittedName>
</protein>